<proteinExistence type="predicted"/>
<dbReference type="PROSITE" id="PS51462">
    <property type="entry name" value="NUDIX"/>
    <property type="match status" value="1"/>
</dbReference>
<dbReference type="GeneID" id="78382524"/>
<evidence type="ECO:0000256" key="2">
    <source>
        <dbReference type="ARBA" id="ARBA00022801"/>
    </source>
</evidence>
<dbReference type="SUPFAM" id="SSF55811">
    <property type="entry name" value="Nudix"/>
    <property type="match status" value="1"/>
</dbReference>
<evidence type="ECO:0000313" key="5">
    <source>
        <dbReference type="Proteomes" id="UP000028640"/>
    </source>
</evidence>
<protein>
    <submittedName>
        <fullName evidence="4">Nudix hydrolase family protein</fullName>
        <ecNumber evidence="4">3.-.-.-</ecNumber>
    </submittedName>
</protein>
<dbReference type="Gene3D" id="3.90.79.10">
    <property type="entry name" value="Nucleoside Triphosphate Pyrophosphohydrolase"/>
    <property type="match status" value="1"/>
</dbReference>
<reference evidence="4 5" key="1">
    <citation type="submission" date="2014-05" db="EMBL/GenBank/DDBJ databases">
        <title>ATOL: Assembling a taxonomically balanced genome-scale reconstruction of the evolutionary history of the Enterobacteriaceae.</title>
        <authorList>
            <person name="Plunkett G.III."/>
            <person name="Neeno-Eckwall E.C."/>
            <person name="Glasner J.D."/>
            <person name="Perna N.T."/>
        </authorList>
    </citation>
    <scope>NUCLEOTIDE SEQUENCE [LARGE SCALE GENOMIC DNA]</scope>
    <source>
        <strain evidence="4 5">ATCC 33852</strain>
    </source>
</reference>
<dbReference type="AlphaFoldDB" id="A0A085G744"/>
<comment type="cofactor">
    <cofactor evidence="1">
        <name>Mg(2+)</name>
        <dbReference type="ChEBI" id="CHEBI:18420"/>
    </cofactor>
</comment>
<dbReference type="Pfam" id="PF00293">
    <property type="entry name" value="NUDIX"/>
    <property type="match status" value="1"/>
</dbReference>
<organism evidence="4 5">
    <name type="scientific">Ewingella americana (strain ATCC 33852 / DSM 4580 / CCUG 14506 / JCM 5911 / LMG 7869 / NCTC 12157 / CDC 1468-78)</name>
    <dbReference type="NCBI Taxonomy" id="910964"/>
    <lineage>
        <taxon>Bacteria</taxon>
        <taxon>Pseudomonadati</taxon>
        <taxon>Pseudomonadota</taxon>
        <taxon>Gammaproteobacteria</taxon>
        <taxon>Enterobacterales</taxon>
        <taxon>Yersiniaceae</taxon>
        <taxon>Ewingella</taxon>
    </lineage>
</organism>
<accession>A0A085G744</accession>
<sequence length="132" mass="14738">MKTIIKCSAVIIRDRALLLTRKRGTDIFISPGGKPLTGEDHISCLRRELKEELNVDTAKITPLGLFHGVAEFEKVAIENHVYQVEVVGQPVASAEIAEIAWVNYRKPPCEVGVGSVFRDNVLPLLYQRELID</sequence>
<comment type="caution">
    <text evidence="4">The sequence shown here is derived from an EMBL/GenBank/DDBJ whole genome shotgun (WGS) entry which is preliminary data.</text>
</comment>
<keyword evidence="2 4" id="KW-0378">Hydrolase</keyword>
<dbReference type="EC" id="3.-.-.-" evidence="4"/>
<dbReference type="OrthoDB" id="9801098at2"/>
<dbReference type="CDD" id="cd04690">
    <property type="entry name" value="NUDIX_Hydrolase"/>
    <property type="match status" value="1"/>
</dbReference>
<dbReference type="InterPro" id="IPR000086">
    <property type="entry name" value="NUDIX_hydrolase_dom"/>
</dbReference>
<dbReference type="PANTHER" id="PTHR43736:SF1">
    <property type="entry name" value="DIHYDRONEOPTERIN TRIPHOSPHATE DIPHOSPHATASE"/>
    <property type="match status" value="1"/>
</dbReference>
<dbReference type="InterPro" id="IPR015797">
    <property type="entry name" value="NUDIX_hydrolase-like_dom_sf"/>
</dbReference>
<dbReference type="eggNOG" id="COG1051">
    <property type="taxonomic scope" value="Bacteria"/>
</dbReference>
<dbReference type="PROSITE" id="PS00893">
    <property type="entry name" value="NUDIX_BOX"/>
    <property type="match status" value="1"/>
</dbReference>
<evidence type="ECO:0000313" key="4">
    <source>
        <dbReference type="EMBL" id="KFC79539.1"/>
    </source>
</evidence>
<dbReference type="STRING" id="910964.GEAM_2691"/>
<keyword evidence="5" id="KW-1185">Reference proteome</keyword>
<feature type="domain" description="Nudix hydrolase" evidence="3">
    <location>
        <begin position="2"/>
        <end position="127"/>
    </location>
</feature>
<name>A0A085G744_EWIA3</name>
<dbReference type="PANTHER" id="PTHR43736">
    <property type="entry name" value="ADP-RIBOSE PYROPHOSPHATASE"/>
    <property type="match status" value="1"/>
</dbReference>
<evidence type="ECO:0000256" key="1">
    <source>
        <dbReference type="ARBA" id="ARBA00001946"/>
    </source>
</evidence>
<dbReference type="RefSeq" id="WP_034792311.1">
    <property type="nucleotide sequence ID" value="NZ_JMPJ01000064.1"/>
</dbReference>
<dbReference type="GO" id="GO:0016787">
    <property type="term" value="F:hydrolase activity"/>
    <property type="evidence" value="ECO:0007669"/>
    <property type="project" value="UniProtKB-KW"/>
</dbReference>
<dbReference type="Proteomes" id="UP000028640">
    <property type="component" value="Unassembled WGS sequence"/>
</dbReference>
<dbReference type="EMBL" id="JMPJ01000064">
    <property type="protein sequence ID" value="KFC79539.1"/>
    <property type="molecule type" value="Genomic_DNA"/>
</dbReference>
<dbReference type="InterPro" id="IPR020084">
    <property type="entry name" value="NUDIX_hydrolase_CS"/>
</dbReference>
<evidence type="ECO:0000259" key="3">
    <source>
        <dbReference type="PROSITE" id="PS51462"/>
    </source>
</evidence>
<gene>
    <name evidence="4" type="ORF">GEAM_2691</name>
</gene>